<feature type="repeat" description="WD" evidence="3">
    <location>
        <begin position="700"/>
        <end position="731"/>
    </location>
</feature>
<dbReference type="AlphaFoldDB" id="A0A2T7PM99"/>
<dbReference type="EMBL" id="PZQS01000003">
    <property type="protein sequence ID" value="PVD34545.1"/>
    <property type="molecule type" value="Genomic_DNA"/>
</dbReference>
<dbReference type="PROSITE" id="PS00678">
    <property type="entry name" value="WD_REPEATS_1"/>
    <property type="match status" value="1"/>
</dbReference>
<feature type="repeat" description="WD" evidence="3">
    <location>
        <begin position="858"/>
        <end position="892"/>
    </location>
</feature>
<keyword evidence="5" id="KW-1185">Reference proteome</keyword>
<dbReference type="CDD" id="cd00200">
    <property type="entry name" value="WD40"/>
    <property type="match status" value="1"/>
</dbReference>
<dbReference type="SMART" id="SM00320">
    <property type="entry name" value="WD40"/>
    <property type="match status" value="11"/>
</dbReference>
<sequence>MASKDKASLINANAKATKDETILIQVNGVPVDTVLIDRGSLPITGARKLLKLRKPLTARRFRKTTINIPAEFLAIVKGMTLQTKSSSQGNKVKLSQPMLEQLRLLFSRAQKEFHLPVSLEVFTLMLESCGIEKEAASRLFATIDWPAAGLISWDELCTYLYLELTQEEYMLMRACRVELYEPPIRKNLPHRDPAIALARVHDGFWVICSQMGTLTLWSSTLKVVRQAFCVSESRNCNRLAKKWITGMVLMPEYSKVILTTGDREIQFFDSSSFRPFCQLSGLRTQPMAVHYGSLGEGKCIIVYGDQAGCVSVLTFKKMGSSFRYWHKAPLYEGFIPSVLLDHAVEEERIDFTCWHVHNDWVDMVRYYPETDQVVSCSSDINASLVIGRRRASTNVQQAMGEQPSRTKFLEANAVPQPRAPHDQLVFGVFLGVSCFDFNYEMKIVATGGTDHHIRLWNCYFTKSPIATLRGHYTPIFYLIICGNTKRLYSVSKDKWVKVWDVVQHTCIQTLPWHVLHLTGELNAVAFSCESGSLALVGENMVKLKLRARKDVKERFVKSHDSPVTCCCYSEALKQVITACEGSVVKTWNLETGLLESEFRDAHDSQGVASMTLDPLGRRLITVGRDGTGRIWNHNNGQRLNELQPHGRSAPLTTVTYVDIYKEGFILTAGWNRRINVYHDDIDSNTFILPLIPNFTKDVAKKGHREDVLCSDFCPPKWIATGGFDGLVMIWDKEKSQRDFVLCAPLPPDLEPENEQDKGVNCLAFLKQRVKRRLPGTLVVGGPYGYVHIWDAIYKASLVAQFGLKRQGPQDFTVTAVGSDVDNKILAVGDSQGHITVYTLDHCIMRRTEGGPPPELACWEAHLKAVTDLKAVLEHPYLVSCSVDGCVRLWTIQGHLIGTFGQRQLWDLKDESTFRHPRIPSDIWDAFYEIEFQNSEETKAEECLKTEATVGSRGPFTTIYRSTFPQQKVNEQSRQANRNCSEGHKRCRTADRVCNVLQSDLDCDTMLA</sequence>
<proteinExistence type="predicted"/>
<evidence type="ECO:0000256" key="2">
    <source>
        <dbReference type="ARBA" id="ARBA00022737"/>
    </source>
</evidence>
<feature type="repeat" description="WD" evidence="3">
    <location>
        <begin position="556"/>
        <end position="597"/>
    </location>
</feature>
<dbReference type="InterPro" id="IPR036322">
    <property type="entry name" value="WD40_repeat_dom_sf"/>
</dbReference>
<dbReference type="Pfam" id="PF00400">
    <property type="entry name" value="WD40"/>
    <property type="match status" value="6"/>
</dbReference>
<dbReference type="InterPro" id="IPR015943">
    <property type="entry name" value="WD40/YVTN_repeat-like_dom_sf"/>
</dbReference>
<dbReference type="InterPro" id="IPR011041">
    <property type="entry name" value="Quinoprot_gluc/sorb_DH_b-prop"/>
</dbReference>
<accession>A0A2T7PM99</accession>
<feature type="repeat" description="WD" evidence="3">
    <location>
        <begin position="468"/>
        <end position="509"/>
    </location>
</feature>
<gene>
    <name evidence="4" type="ORF">C0Q70_05820</name>
</gene>
<dbReference type="InterPro" id="IPR051242">
    <property type="entry name" value="WD-EF-hand_domain"/>
</dbReference>
<dbReference type="PANTHER" id="PTHR44324:SF4">
    <property type="entry name" value="WD40 REPEAT DOMAIN 95"/>
    <property type="match status" value="1"/>
</dbReference>
<keyword evidence="2" id="KW-0677">Repeat</keyword>
<dbReference type="SUPFAM" id="SSF50952">
    <property type="entry name" value="Soluble quinoprotein glucose dehydrogenase"/>
    <property type="match status" value="1"/>
</dbReference>
<evidence type="ECO:0000256" key="1">
    <source>
        <dbReference type="ARBA" id="ARBA00022574"/>
    </source>
</evidence>
<feature type="repeat" description="WD" evidence="3">
    <location>
        <begin position="432"/>
        <end position="457"/>
    </location>
</feature>
<dbReference type="InterPro" id="IPR019775">
    <property type="entry name" value="WD40_repeat_CS"/>
</dbReference>
<dbReference type="InterPro" id="IPR001680">
    <property type="entry name" value="WD40_rpt"/>
</dbReference>
<dbReference type="SUPFAM" id="SSF50978">
    <property type="entry name" value="WD40 repeat-like"/>
    <property type="match status" value="2"/>
</dbReference>
<dbReference type="PROSITE" id="PS50082">
    <property type="entry name" value="WD_REPEATS_2"/>
    <property type="match status" value="6"/>
</dbReference>
<evidence type="ECO:0000313" key="4">
    <source>
        <dbReference type="EMBL" id="PVD34545.1"/>
    </source>
</evidence>
<protein>
    <submittedName>
        <fullName evidence="4">Uncharacterized protein</fullName>
    </submittedName>
</protein>
<comment type="caution">
    <text evidence="4">The sequence shown here is derived from an EMBL/GenBank/DDBJ whole genome shotgun (WGS) entry which is preliminary data.</text>
</comment>
<dbReference type="Gene3D" id="2.130.10.10">
    <property type="entry name" value="YVTN repeat-like/Quinoprotein amine dehydrogenase"/>
    <property type="match status" value="4"/>
</dbReference>
<evidence type="ECO:0000256" key="3">
    <source>
        <dbReference type="PROSITE-ProRule" id="PRU00221"/>
    </source>
</evidence>
<reference evidence="4 5" key="1">
    <citation type="submission" date="2018-04" db="EMBL/GenBank/DDBJ databases">
        <title>The genome of golden apple snail Pomacea canaliculata provides insight into stress tolerance and invasive adaptation.</title>
        <authorList>
            <person name="Liu C."/>
            <person name="Liu B."/>
            <person name="Ren Y."/>
            <person name="Zhang Y."/>
            <person name="Wang H."/>
            <person name="Li S."/>
            <person name="Jiang F."/>
            <person name="Yin L."/>
            <person name="Zhang G."/>
            <person name="Qian W."/>
            <person name="Fan W."/>
        </authorList>
    </citation>
    <scope>NUCLEOTIDE SEQUENCE [LARGE SCALE GENOMIC DNA]</scope>
    <source>
        <strain evidence="4">SZHN2017</strain>
        <tissue evidence="4">Muscle</tissue>
    </source>
</reference>
<dbReference type="PANTHER" id="PTHR44324">
    <property type="entry name" value="WD40 REPEAT DOMAIN 95"/>
    <property type="match status" value="1"/>
</dbReference>
<dbReference type="Proteomes" id="UP000245119">
    <property type="component" value="Linkage Group LG3"/>
</dbReference>
<evidence type="ECO:0000313" key="5">
    <source>
        <dbReference type="Proteomes" id="UP000245119"/>
    </source>
</evidence>
<dbReference type="OrthoDB" id="75172at2759"/>
<name>A0A2T7PM99_POMCA</name>
<organism evidence="4 5">
    <name type="scientific">Pomacea canaliculata</name>
    <name type="common">Golden apple snail</name>
    <dbReference type="NCBI Taxonomy" id="400727"/>
    <lineage>
        <taxon>Eukaryota</taxon>
        <taxon>Metazoa</taxon>
        <taxon>Spiralia</taxon>
        <taxon>Lophotrochozoa</taxon>
        <taxon>Mollusca</taxon>
        <taxon>Gastropoda</taxon>
        <taxon>Caenogastropoda</taxon>
        <taxon>Architaenioglossa</taxon>
        <taxon>Ampullarioidea</taxon>
        <taxon>Ampullariidae</taxon>
        <taxon>Pomacea</taxon>
    </lineage>
</organism>
<keyword evidence="1 3" id="KW-0853">WD repeat</keyword>
<feature type="repeat" description="WD" evidence="3">
    <location>
        <begin position="600"/>
        <end position="641"/>
    </location>
</feature>